<feature type="compositionally biased region" description="Basic and acidic residues" evidence="1">
    <location>
        <begin position="34"/>
        <end position="46"/>
    </location>
</feature>
<proteinExistence type="predicted"/>
<dbReference type="EMBL" id="GG666585">
    <property type="protein sequence ID" value="EEN51948.1"/>
    <property type="molecule type" value="Genomic_DNA"/>
</dbReference>
<organism>
    <name type="scientific">Branchiostoma floridae</name>
    <name type="common">Florida lancelet</name>
    <name type="synonym">Amphioxus</name>
    <dbReference type="NCBI Taxonomy" id="7739"/>
    <lineage>
        <taxon>Eukaryota</taxon>
        <taxon>Metazoa</taxon>
        <taxon>Chordata</taxon>
        <taxon>Cephalochordata</taxon>
        <taxon>Leptocardii</taxon>
        <taxon>Amphioxiformes</taxon>
        <taxon>Branchiostomatidae</taxon>
        <taxon>Branchiostoma</taxon>
    </lineage>
</organism>
<feature type="compositionally biased region" description="Acidic residues" evidence="1">
    <location>
        <begin position="76"/>
        <end position="96"/>
    </location>
</feature>
<dbReference type="AlphaFoldDB" id="C3Z6B3"/>
<reference evidence="2" key="1">
    <citation type="journal article" date="2008" name="Nature">
        <title>The amphioxus genome and the evolution of the chordate karyotype.</title>
        <authorList>
            <consortium name="US DOE Joint Genome Institute (JGI-PGF)"/>
            <person name="Putnam N.H."/>
            <person name="Butts T."/>
            <person name="Ferrier D.E.K."/>
            <person name="Furlong R.F."/>
            <person name="Hellsten U."/>
            <person name="Kawashima T."/>
            <person name="Robinson-Rechavi M."/>
            <person name="Shoguchi E."/>
            <person name="Terry A."/>
            <person name="Yu J.-K."/>
            <person name="Benito-Gutierrez E.L."/>
            <person name="Dubchak I."/>
            <person name="Garcia-Fernandez J."/>
            <person name="Gibson-Brown J.J."/>
            <person name="Grigoriev I.V."/>
            <person name="Horton A.C."/>
            <person name="de Jong P.J."/>
            <person name="Jurka J."/>
            <person name="Kapitonov V.V."/>
            <person name="Kohara Y."/>
            <person name="Kuroki Y."/>
            <person name="Lindquist E."/>
            <person name="Lucas S."/>
            <person name="Osoegawa K."/>
            <person name="Pennacchio L.A."/>
            <person name="Salamov A.A."/>
            <person name="Satou Y."/>
            <person name="Sauka-Spengler T."/>
            <person name="Schmutz J."/>
            <person name="Shin-I T."/>
            <person name="Toyoda A."/>
            <person name="Bronner-Fraser M."/>
            <person name="Fujiyama A."/>
            <person name="Holland L.Z."/>
            <person name="Holland P.W.H."/>
            <person name="Satoh N."/>
            <person name="Rokhsar D.S."/>
        </authorList>
    </citation>
    <scope>NUCLEOTIDE SEQUENCE [LARGE SCALE GENOMIC DNA]</scope>
    <source>
        <strain evidence="2">S238N-H82</strain>
        <tissue evidence="2">Testes</tissue>
    </source>
</reference>
<feature type="region of interest" description="Disordered" evidence="1">
    <location>
        <begin position="63"/>
        <end position="117"/>
    </location>
</feature>
<sequence>MADDNPEVKVFPNTCDELTTNGTIRGQENTEMDQNGHQEEDGKDWELTQTDKLNKSLLTSFLDRLNQQDTPFPPQTDEEEDGRFDTSGSEEQEFEDQTTSQETPPLVRNTGPLQNGS</sequence>
<name>C3Z6B3_BRAFL</name>
<protein>
    <submittedName>
        <fullName evidence="2">Uncharacterized protein</fullName>
    </submittedName>
</protein>
<evidence type="ECO:0000256" key="1">
    <source>
        <dbReference type="SAM" id="MobiDB-lite"/>
    </source>
</evidence>
<dbReference type="InParanoid" id="C3Z6B3"/>
<feature type="compositionally biased region" description="Polar residues" evidence="1">
    <location>
        <begin position="16"/>
        <end position="33"/>
    </location>
</feature>
<accession>C3Z6B3</accession>
<evidence type="ECO:0000313" key="2">
    <source>
        <dbReference type="EMBL" id="EEN51948.1"/>
    </source>
</evidence>
<gene>
    <name evidence="2" type="ORF">BRAFLDRAFT_128650</name>
</gene>
<feature type="region of interest" description="Disordered" evidence="1">
    <location>
        <begin position="1"/>
        <end position="46"/>
    </location>
</feature>